<comment type="similarity">
    <text evidence="1">Belongs to the Fur family.</text>
</comment>
<comment type="caution">
    <text evidence="7">The sequence shown here is derived from an EMBL/GenBank/DDBJ whole genome shotgun (WGS) entry which is preliminary data.</text>
</comment>
<evidence type="ECO:0000256" key="2">
    <source>
        <dbReference type="ARBA" id="ARBA00022491"/>
    </source>
</evidence>
<dbReference type="Proteomes" id="UP001201873">
    <property type="component" value="Unassembled WGS sequence"/>
</dbReference>
<keyword evidence="6" id="KW-0804">Transcription</keyword>
<name>A0ABT0K1Z2_9ACTN</name>
<dbReference type="InterPro" id="IPR036388">
    <property type="entry name" value="WH-like_DNA-bd_sf"/>
</dbReference>
<evidence type="ECO:0000313" key="8">
    <source>
        <dbReference type="Proteomes" id="UP001201873"/>
    </source>
</evidence>
<dbReference type="CDD" id="cd07153">
    <property type="entry name" value="Fur_like"/>
    <property type="match status" value="1"/>
</dbReference>
<accession>A0ABT0K1Z2</accession>
<dbReference type="PANTHER" id="PTHR33202:SF7">
    <property type="entry name" value="FERRIC UPTAKE REGULATION PROTEIN"/>
    <property type="match status" value="1"/>
</dbReference>
<dbReference type="InterPro" id="IPR043135">
    <property type="entry name" value="Fur_C"/>
</dbReference>
<dbReference type="Pfam" id="PF01475">
    <property type="entry name" value="FUR"/>
    <property type="match status" value="1"/>
</dbReference>
<dbReference type="InterPro" id="IPR002481">
    <property type="entry name" value="FUR"/>
</dbReference>
<keyword evidence="8" id="KW-1185">Reference proteome</keyword>
<keyword evidence="5" id="KW-0238">DNA-binding</keyword>
<evidence type="ECO:0000256" key="6">
    <source>
        <dbReference type="ARBA" id="ARBA00023163"/>
    </source>
</evidence>
<evidence type="ECO:0000256" key="4">
    <source>
        <dbReference type="ARBA" id="ARBA00023015"/>
    </source>
</evidence>
<dbReference type="SUPFAM" id="SSF46785">
    <property type="entry name" value="Winged helix' DNA-binding domain"/>
    <property type="match status" value="1"/>
</dbReference>
<keyword evidence="3" id="KW-0862">Zinc</keyword>
<reference evidence="7 8" key="1">
    <citation type="submission" date="2022-04" db="EMBL/GenBank/DDBJ databases">
        <title>Genome diversity in the genus Frankia.</title>
        <authorList>
            <person name="Carlos-Shanley C."/>
            <person name="Hahn D."/>
        </authorList>
    </citation>
    <scope>NUCLEOTIDE SEQUENCE [LARGE SCALE GENOMIC DNA]</scope>
    <source>
        <strain evidence="7 8">Ag45/Mut15</strain>
    </source>
</reference>
<evidence type="ECO:0000256" key="5">
    <source>
        <dbReference type="ARBA" id="ARBA00023125"/>
    </source>
</evidence>
<sequence length="156" mass="16580">MDAAEAGVARLRVLGERVTPARRAVLRVLAETADHLCVEDVLARADLIVPGLHRTTVYRAVETLGELGLVTHVHPAHGPVVYHLAAGLTGETHLHVRCRRCGAIQDVPADLLDEVADRLARTTGFQLQPDHAALTGVCRTCGDRPNAGTGAAIRPA</sequence>
<evidence type="ECO:0000313" key="7">
    <source>
        <dbReference type="EMBL" id="MCK9877554.1"/>
    </source>
</evidence>
<protein>
    <submittedName>
        <fullName evidence="7">Transcriptional repressor</fullName>
    </submittedName>
</protein>
<evidence type="ECO:0000256" key="1">
    <source>
        <dbReference type="ARBA" id="ARBA00007957"/>
    </source>
</evidence>
<evidence type="ECO:0000256" key="3">
    <source>
        <dbReference type="ARBA" id="ARBA00022833"/>
    </source>
</evidence>
<dbReference type="PANTHER" id="PTHR33202">
    <property type="entry name" value="ZINC UPTAKE REGULATION PROTEIN"/>
    <property type="match status" value="1"/>
</dbReference>
<keyword evidence="2" id="KW-0678">Repressor</keyword>
<dbReference type="Gene3D" id="1.10.10.10">
    <property type="entry name" value="Winged helix-like DNA-binding domain superfamily/Winged helix DNA-binding domain"/>
    <property type="match status" value="1"/>
</dbReference>
<proteinExistence type="inferred from homology"/>
<dbReference type="Gene3D" id="3.30.1490.190">
    <property type="match status" value="1"/>
</dbReference>
<keyword evidence="4" id="KW-0805">Transcription regulation</keyword>
<organism evidence="7 8">
    <name type="scientific">Frankia umida</name>
    <dbReference type="NCBI Taxonomy" id="573489"/>
    <lineage>
        <taxon>Bacteria</taxon>
        <taxon>Bacillati</taxon>
        <taxon>Actinomycetota</taxon>
        <taxon>Actinomycetes</taxon>
        <taxon>Frankiales</taxon>
        <taxon>Frankiaceae</taxon>
        <taxon>Frankia</taxon>
    </lineage>
</organism>
<dbReference type="RefSeq" id="WP_225438314.1">
    <property type="nucleotide sequence ID" value="NZ_JALKFT010000018.1"/>
</dbReference>
<dbReference type="InterPro" id="IPR036390">
    <property type="entry name" value="WH_DNA-bd_sf"/>
</dbReference>
<dbReference type="EMBL" id="JALKFT010000018">
    <property type="protein sequence ID" value="MCK9877554.1"/>
    <property type="molecule type" value="Genomic_DNA"/>
</dbReference>
<gene>
    <name evidence="7" type="ORF">MXD59_17545</name>
</gene>